<feature type="transmembrane region" description="Helical" evidence="1">
    <location>
        <begin position="32"/>
        <end position="52"/>
    </location>
</feature>
<proteinExistence type="predicted"/>
<accession>A0ABS1NW36</accession>
<dbReference type="RefSeq" id="WP_201814738.1">
    <property type="nucleotide sequence ID" value="NZ_JAERRH010000002.1"/>
</dbReference>
<organism evidence="2 3">
    <name type="scientific">Streptomyces musisoli</name>
    <dbReference type="NCBI Taxonomy" id="2802280"/>
    <lineage>
        <taxon>Bacteria</taxon>
        <taxon>Bacillati</taxon>
        <taxon>Actinomycetota</taxon>
        <taxon>Actinomycetes</taxon>
        <taxon>Kitasatosporales</taxon>
        <taxon>Streptomycetaceae</taxon>
        <taxon>Streptomyces</taxon>
    </lineage>
</organism>
<comment type="caution">
    <text evidence="2">The sequence shown here is derived from an EMBL/GenBank/DDBJ whole genome shotgun (WGS) entry which is preliminary data.</text>
</comment>
<keyword evidence="1" id="KW-0812">Transmembrane</keyword>
<dbReference type="Proteomes" id="UP000621386">
    <property type="component" value="Unassembled WGS sequence"/>
</dbReference>
<sequence>MSSRKDAPAPEIGVLAPGTEQRDRLRSRFSDIAWTSLCVVLAVWAVLESIGSARESARWVYCGVAWVLLAVALAVRVAAVRRRARSVPGGR</sequence>
<keyword evidence="1" id="KW-0472">Membrane</keyword>
<keyword evidence="3" id="KW-1185">Reference proteome</keyword>
<evidence type="ECO:0000313" key="2">
    <source>
        <dbReference type="EMBL" id="MBL1104316.1"/>
    </source>
</evidence>
<dbReference type="EMBL" id="JAERRH010000002">
    <property type="protein sequence ID" value="MBL1104316.1"/>
    <property type="molecule type" value="Genomic_DNA"/>
</dbReference>
<gene>
    <name evidence="2" type="ORF">JK361_06800</name>
</gene>
<feature type="transmembrane region" description="Helical" evidence="1">
    <location>
        <begin position="58"/>
        <end position="79"/>
    </location>
</feature>
<evidence type="ECO:0000313" key="3">
    <source>
        <dbReference type="Proteomes" id="UP000621386"/>
    </source>
</evidence>
<evidence type="ECO:0000256" key="1">
    <source>
        <dbReference type="SAM" id="Phobius"/>
    </source>
</evidence>
<keyword evidence="1" id="KW-1133">Transmembrane helix</keyword>
<name>A0ABS1NW36_9ACTN</name>
<reference evidence="2 3" key="1">
    <citation type="submission" date="2021-01" db="EMBL/GenBank/DDBJ databases">
        <title>WGS of actinomycetes isolated from Thailand.</title>
        <authorList>
            <person name="Thawai C."/>
        </authorList>
    </citation>
    <scope>NUCLEOTIDE SEQUENCE [LARGE SCALE GENOMIC DNA]</scope>
    <source>
        <strain evidence="2 3">CH5-8</strain>
    </source>
</reference>
<protein>
    <submittedName>
        <fullName evidence="2">Uncharacterized protein</fullName>
    </submittedName>
</protein>